<name>A0A165QTI2_9APHY</name>
<evidence type="ECO:0000313" key="3">
    <source>
        <dbReference type="Proteomes" id="UP000076727"/>
    </source>
</evidence>
<reference evidence="2 3" key="1">
    <citation type="journal article" date="2016" name="Mol. Biol. Evol.">
        <title>Comparative Genomics of Early-Diverging Mushroom-Forming Fungi Provides Insights into the Origins of Lignocellulose Decay Capabilities.</title>
        <authorList>
            <person name="Nagy L.G."/>
            <person name="Riley R."/>
            <person name="Tritt A."/>
            <person name="Adam C."/>
            <person name="Daum C."/>
            <person name="Floudas D."/>
            <person name="Sun H."/>
            <person name="Yadav J.S."/>
            <person name="Pangilinan J."/>
            <person name="Larsson K.H."/>
            <person name="Matsuura K."/>
            <person name="Barry K."/>
            <person name="Labutti K."/>
            <person name="Kuo R."/>
            <person name="Ohm R.A."/>
            <person name="Bhattacharya S.S."/>
            <person name="Shirouzu T."/>
            <person name="Yoshinaga Y."/>
            <person name="Martin F.M."/>
            <person name="Grigoriev I.V."/>
            <person name="Hibbett D.S."/>
        </authorList>
    </citation>
    <scope>NUCLEOTIDE SEQUENCE [LARGE SCALE GENOMIC DNA]</scope>
    <source>
        <strain evidence="2 3">L-15889</strain>
    </source>
</reference>
<organism evidence="2 3">
    <name type="scientific">Daedalea quercina L-15889</name>
    <dbReference type="NCBI Taxonomy" id="1314783"/>
    <lineage>
        <taxon>Eukaryota</taxon>
        <taxon>Fungi</taxon>
        <taxon>Dikarya</taxon>
        <taxon>Basidiomycota</taxon>
        <taxon>Agaricomycotina</taxon>
        <taxon>Agaricomycetes</taxon>
        <taxon>Polyporales</taxon>
        <taxon>Fomitopsis</taxon>
    </lineage>
</organism>
<accession>A0A165QTI2</accession>
<dbReference type="Proteomes" id="UP000076727">
    <property type="component" value="Unassembled WGS sequence"/>
</dbReference>
<evidence type="ECO:0000313" key="2">
    <source>
        <dbReference type="EMBL" id="KZT69909.1"/>
    </source>
</evidence>
<dbReference type="STRING" id="1314783.A0A165QTI2"/>
<proteinExistence type="predicted"/>
<feature type="region of interest" description="Disordered" evidence="1">
    <location>
        <begin position="169"/>
        <end position="188"/>
    </location>
</feature>
<keyword evidence="3" id="KW-1185">Reference proteome</keyword>
<feature type="region of interest" description="Disordered" evidence="1">
    <location>
        <begin position="105"/>
        <end position="126"/>
    </location>
</feature>
<dbReference type="EMBL" id="KV429054">
    <property type="protein sequence ID" value="KZT69909.1"/>
    <property type="molecule type" value="Genomic_DNA"/>
</dbReference>
<gene>
    <name evidence="2" type="ORF">DAEQUDRAFT_230942</name>
</gene>
<feature type="region of interest" description="Disordered" evidence="1">
    <location>
        <begin position="1"/>
        <end position="21"/>
    </location>
</feature>
<dbReference type="AlphaFoldDB" id="A0A165QTI2"/>
<protein>
    <submittedName>
        <fullName evidence="2">Uncharacterized protein</fullName>
    </submittedName>
</protein>
<evidence type="ECO:0000256" key="1">
    <source>
        <dbReference type="SAM" id="MobiDB-lite"/>
    </source>
</evidence>
<sequence length="206" mass="21632">MLAEAQAAERSAKPATTSSEAIQHIASPHKANHPGARRRCKLAATPAKESLAMPLTPTAMFNDPLNFSVSQPHEGSSGGSLRHQAAPLPPVRACSFDIDLRAPISRGPSEALSTPELSPGPSRCSDGLSMECDHNQEACRGDDLFGSENEEDELESDMSASHGVEATMTTAMNDDDPEGAYRRVSGGGLESGLSPLAGFATLQLLH</sequence>